<dbReference type="PANTHER" id="PTHR43198">
    <property type="entry name" value="BIFUNCTIONAL TH2 PROTEIN"/>
    <property type="match status" value="1"/>
</dbReference>
<dbReference type="SUPFAM" id="SSF48613">
    <property type="entry name" value="Heme oxygenase-like"/>
    <property type="match status" value="1"/>
</dbReference>
<dbReference type="InterPro" id="IPR016084">
    <property type="entry name" value="Haem_Oase-like_multi-hlx"/>
</dbReference>
<dbReference type="CDD" id="cd19365">
    <property type="entry name" value="TenA_C-like"/>
    <property type="match status" value="1"/>
</dbReference>
<comment type="caution">
    <text evidence="3">The sequence shown here is derived from an EMBL/GenBank/DDBJ whole genome shotgun (WGS) entry which is preliminary data.</text>
</comment>
<organism evidence="3 4">
    <name type="scientific">Candidatus Entotheonella gemina</name>
    <dbReference type="NCBI Taxonomy" id="1429439"/>
    <lineage>
        <taxon>Bacteria</taxon>
        <taxon>Pseudomonadati</taxon>
        <taxon>Nitrospinota/Tectimicrobiota group</taxon>
        <taxon>Candidatus Tectimicrobiota</taxon>
        <taxon>Candidatus Entotheonellia</taxon>
        <taxon>Candidatus Entotheonellales</taxon>
        <taxon>Candidatus Entotheonellaceae</taxon>
        <taxon>Candidatus Entotheonella</taxon>
    </lineage>
</organism>
<dbReference type="InterPro" id="IPR004305">
    <property type="entry name" value="Thiaminase-2/PQQC"/>
</dbReference>
<dbReference type="InterPro" id="IPR050967">
    <property type="entry name" value="Thiamine_Salvage_TenA"/>
</dbReference>
<evidence type="ECO:0000259" key="2">
    <source>
        <dbReference type="Pfam" id="PF03070"/>
    </source>
</evidence>
<dbReference type="EC" id="3.5.99.2" evidence="1"/>
<accession>W4M6M2</accession>
<comment type="similarity">
    <text evidence="1">Belongs to the TenA family.</text>
</comment>
<comment type="pathway">
    <text evidence="1">Cofactor biosynthesis; thiamine diphosphate biosynthesis.</text>
</comment>
<gene>
    <name evidence="3" type="ORF">ETSY2_20590</name>
</gene>
<dbReference type="Gene3D" id="1.20.910.10">
    <property type="entry name" value="Heme oxygenase-like"/>
    <property type="match status" value="1"/>
</dbReference>
<protein>
    <recommendedName>
        <fullName evidence="1">Aminopyrimidine aminohydrolase</fullName>
        <ecNumber evidence="1">3.5.99.2</ecNumber>
    </recommendedName>
</protein>
<sequence>MTFSQALFHRIEDIYARILAHPFVNGLTDGSLAQEAFRFYAVQDALYLREFSRGLSILAAKAPEEDAAILFNDSAKNAIVVERALHGSFFEQWGLSSEKVLATPMAPNNVLYTSYLLRIAYERPFHEGLGAFLPCYWIYWEVGKALVRQGSPVPVYQQWIQTYASDAFAGTVRRVLALTDRVAEALTEAQRNRVTEHFVMASRFEYMFWDMGYRLQSWDI</sequence>
<dbReference type="AlphaFoldDB" id="W4M6M2"/>
<dbReference type="PATRIC" id="fig|1429439.4.peg.3502"/>
<dbReference type="EMBL" id="AZHX01000853">
    <property type="protein sequence ID" value="ETX05845.1"/>
    <property type="molecule type" value="Genomic_DNA"/>
</dbReference>
<dbReference type="GO" id="GO:0009228">
    <property type="term" value="P:thiamine biosynthetic process"/>
    <property type="evidence" value="ECO:0007669"/>
    <property type="project" value="UniProtKB-KW"/>
</dbReference>
<dbReference type="NCBIfam" id="TIGR04306">
    <property type="entry name" value="salvage_TenA"/>
    <property type="match status" value="1"/>
</dbReference>
<proteinExistence type="inferred from homology"/>
<keyword evidence="1" id="KW-0784">Thiamine biosynthesis</keyword>
<evidence type="ECO:0000313" key="4">
    <source>
        <dbReference type="Proteomes" id="UP000019140"/>
    </source>
</evidence>
<comment type="catalytic activity">
    <reaction evidence="1">
        <text>4-amino-5-aminomethyl-2-methylpyrimidine + H2O = 4-amino-5-hydroxymethyl-2-methylpyrimidine + NH4(+)</text>
        <dbReference type="Rhea" id="RHEA:31799"/>
        <dbReference type="ChEBI" id="CHEBI:15377"/>
        <dbReference type="ChEBI" id="CHEBI:16892"/>
        <dbReference type="ChEBI" id="CHEBI:28938"/>
        <dbReference type="ChEBI" id="CHEBI:63416"/>
        <dbReference type="EC" id="3.5.99.2"/>
    </reaction>
</comment>
<keyword evidence="4" id="KW-1185">Reference proteome</keyword>
<name>W4M6M2_9BACT</name>
<dbReference type="InterPro" id="IPR027574">
    <property type="entry name" value="Thiaminase_II"/>
</dbReference>
<dbReference type="UniPathway" id="UPA00060"/>
<reference evidence="3 4" key="1">
    <citation type="journal article" date="2014" name="Nature">
        <title>An environmental bacterial taxon with a large and distinct metabolic repertoire.</title>
        <authorList>
            <person name="Wilson M.C."/>
            <person name="Mori T."/>
            <person name="Ruckert C."/>
            <person name="Uria A.R."/>
            <person name="Helf M.J."/>
            <person name="Takada K."/>
            <person name="Gernert C."/>
            <person name="Steffens U.A."/>
            <person name="Heycke N."/>
            <person name="Schmitt S."/>
            <person name="Rinke C."/>
            <person name="Helfrich E.J."/>
            <person name="Brachmann A.O."/>
            <person name="Gurgui C."/>
            <person name="Wakimoto T."/>
            <person name="Kracht M."/>
            <person name="Crusemann M."/>
            <person name="Hentschel U."/>
            <person name="Abe I."/>
            <person name="Matsunaga S."/>
            <person name="Kalinowski J."/>
            <person name="Takeyama H."/>
            <person name="Piel J."/>
        </authorList>
    </citation>
    <scope>NUCLEOTIDE SEQUENCE [LARGE SCALE GENOMIC DNA]</scope>
    <source>
        <strain evidence="4">TSY2</strain>
    </source>
</reference>
<comment type="function">
    <text evidence="1">Catalyzes an amino-pyrimidine hydrolysis reaction at the C5' of the pyrimidine moiety of thiamine compounds, a reaction that is part of a thiamine salvage pathway.</text>
</comment>
<keyword evidence="1" id="KW-0378">Hydrolase</keyword>
<dbReference type="GO" id="GO:0005829">
    <property type="term" value="C:cytosol"/>
    <property type="evidence" value="ECO:0007669"/>
    <property type="project" value="TreeGrafter"/>
</dbReference>
<comment type="catalytic activity">
    <reaction evidence="1">
        <text>thiamine + H2O = 5-(2-hydroxyethyl)-4-methylthiazole + 4-amino-5-hydroxymethyl-2-methylpyrimidine + H(+)</text>
        <dbReference type="Rhea" id="RHEA:17509"/>
        <dbReference type="ChEBI" id="CHEBI:15377"/>
        <dbReference type="ChEBI" id="CHEBI:15378"/>
        <dbReference type="ChEBI" id="CHEBI:16892"/>
        <dbReference type="ChEBI" id="CHEBI:17957"/>
        <dbReference type="ChEBI" id="CHEBI:18385"/>
        <dbReference type="EC" id="3.5.99.2"/>
    </reaction>
</comment>
<feature type="domain" description="Thiaminase-2/PQQC" evidence="2">
    <location>
        <begin position="10"/>
        <end position="214"/>
    </location>
</feature>
<dbReference type="GO" id="GO:0050334">
    <property type="term" value="F:thiaminase activity"/>
    <property type="evidence" value="ECO:0007669"/>
    <property type="project" value="UniProtKB-EC"/>
</dbReference>
<dbReference type="Pfam" id="PF03070">
    <property type="entry name" value="TENA_THI-4"/>
    <property type="match status" value="1"/>
</dbReference>
<evidence type="ECO:0000313" key="3">
    <source>
        <dbReference type="EMBL" id="ETX05845.1"/>
    </source>
</evidence>
<evidence type="ECO:0000256" key="1">
    <source>
        <dbReference type="RuleBase" id="RU363093"/>
    </source>
</evidence>
<dbReference type="PANTHER" id="PTHR43198:SF2">
    <property type="entry name" value="SI:CH1073-67J19.1-RELATED"/>
    <property type="match status" value="1"/>
</dbReference>
<dbReference type="HOGENOM" id="CLU_077537_3_2_7"/>
<dbReference type="Proteomes" id="UP000019140">
    <property type="component" value="Unassembled WGS sequence"/>
</dbReference>
<dbReference type="GO" id="GO:0009229">
    <property type="term" value="P:thiamine diphosphate biosynthetic process"/>
    <property type="evidence" value="ECO:0007669"/>
    <property type="project" value="UniProtKB-UniPathway"/>
</dbReference>